<evidence type="ECO:0000256" key="1">
    <source>
        <dbReference type="SAM" id="MobiDB-lite"/>
    </source>
</evidence>
<feature type="compositionally biased region" description="Basic and acidic residues" evidence="1">
    <location>
        <begin position="1851"/>
        <end position="1862"/>
    </location>
</feature>
<organism evidence="3 4">
    <name type="scientific">Monosiga brevicollis</name>
    <name type="common">Choanoflagellate</name>
    <dbReference type="NCBI Taxonomy" id="81824"/>
    <lineage>
        <taxon>Eukaryota</taxon>
        <taxon>Choanoflagellata</taxon>
        <taxon>Craspedida</taxon>
        <taxon>Salpingoecidae</taxon>
        <taxon>Monosiga</taxon>
    </lineage>
</organism>
<feature type="compositionally biased region" description="Acidic residues" evidence="1">
    <location>
        <begin position="1912"/>
        <end position="1921"/>
    </location>
</feature>
<evidence type="ECO:0000313" key="4">
    <source>
        <dbReference type="Proteomes" id="UP000001357"/>
    </source>
</evidence>
<dbReference type="STRING" id="81824.A9V480"/>
<dbReference type="EMBL" id="CH991558">
    <property type="protein sequence ID" value="EDQ87659.1"/>
    <property type="molecule type" value="Genomic_DNA"/>
</dbReference>
<protein>
    <recommendedName>
        <fullName evidence="2">FMP27/BLTP2/Hobbit GFWDK motif-containing RBG unit domain-containing protein</fullName>
    </recommendedName>
</protein>
<keyword evidence="4" id="KW-1185">Reference proteome</keyword>
<dbReference type="KEGG" id="mbr:MONBRDRAFT_37847"/>
<name>A9V480_MONBE</name>
<feature type="region of interest" description="Disordered" evidence="1">
    <location>
        <begin position="76"/>
        <end position="101"/>
    </location>
</feature>
<reference evidence="3 4" key="1">
    <citation type="journal article" date="2008" name="Nature">
        <title>The genome of the choanoflagellate Monosiga brevicollis and the origin of metazoans.</title>
        <authorList>
            <consortium name="JGI Sequencing"/>
            <person name="King N."/>
            <person name="Westbrook M.J."/>
            <person name="Young S.L."/>
            <person name="Kuo A."/>
            <person name="Abedin M."/>
            <person name="Chapman J."/>
            <person name="Fairclough S."/>
            <person name="Hellsten U."/>
            <person name="Isogai Y."/>
            <person name="Letunic I."/>
            <person name="Marr M."/>
            <person name="Pincus D."/>
            <person name="Putnam N."/>
            <person name="Rokas A."/>
            <person name="Wright K.J."/>
            <person name="Zuzow R."/>
            <person name="Dirks W."/>
            <person name="Good M."/>
            <person name="Goodstein D."/>
            <person name="Lemons D."/>
            <person name="Li W."/>
            <person name="Lyons J.B."/>
            <person name="Morris A."/>
            <person name="Nichols S."/>
            <person name="Richter D.J."/>
            <person name="Salamov A."/>
            <person name="Bork P."/>
            <person name="Lim W.A."/>
            <person name="Manning G."/>
            <person name="Miller W.T."/>
            <person name="McGinnis W."/>
            <person name="Shapiro H."/>
            <person name="Tjian R."/>
            <person name="Grigoriev I.V."/>
            <person name="Rokhsar D."/>
        </authorList>
    </citation>
    <scope>NUCLEOTIDE SEQUENCE [LARGE SCALE GENOMIC DNA]</scope>
    <source>
        <strain evidence="4">MX1 / ATCC 50154</strain>
    </source>
</reference>
<feature type="compositionally biased region" description="Polar residues" evidence="1">
    <location>
        <begin position="76"/>
        <end position="86"/>
    </location>
</feature>
<dbReference type="InterPro" id="IPR045167">
    <property type="entry name" value="Hobbit"/>
</dbReference>
<feature type="compositionally biased region" description="Low complexity" evidence="1">
    <location>
        <begin position="248"/>
        <end position="259"/>
    </location>
</feature>
<dbReference type="eggNOG" id="KOG1910">
    <property type="taxonomic scope" value="Eukaryota"/>
</dbReference>
<dbReference type="Proteomes" id="UP000001357">
    <property type="component" value="Unassembled WGS sequence"/>
</dbReference>
<gene>
    <name evidence="3" type="ORF">MONBRDRAFT_37847</name>
</gene>
<feature type="region of interest" description="Disordered" evidence="1">
    <location>
        <begin position="1845"/>
        <end position="1940"/>
    </location>
</feature>
<dbReference type="InterPro" id="IPR019441">
    <property type="entry name" value="FMP27/BLTP2/Hobbit_GFWDK_RBG"/>
</dbReference>
<dbReference type="InParanoid" id="A9V480"/>
<feature type="domain" description="FMP27/BLTP2/Hobbit GFWDK motif-containing RBG unit" evidence="2">
    <location>
        <begin position="708"/>
        <end position="824"/>
    </location>
</feature>
<proteinExistence type="predicted"/>
<sequence>MQLEFELIEPVTATATLNDEHVGRLHVDDVKCSLNMTTSKVSCDLAAAALGLSADPVQAAALASALILAQHSRSSPDATLSRSSLARQAPAMAMPSTTRPSGLVTRLKSDFDMACSLRRVDMCLAADDGPVLTVATHDLTLNGSKQGHGRHAMGLLSLAGQATAHLAESEILAIPMQELCQFQHWAFVDGRGRGKSTLRVRCEQSHIRLDRRSLQTLQHWHQLVQREKSAAEELTRSEQGEDCLPTNAPVTTSCSSTPTAPTAIPAADRTIQVRLGDCSCAIEVAPVYGNTKLPPAYVEASLALLHVTADGPQVTHLQLQELRLQTSRHSKPLLSLAAVSGVLAQGILHIEASPTYLYWTLGQQLYLSTAAQIGRSFRSTASSPPSSCPPQRMPSSKTLEADMSAQCFFSCPLARFEVVLEAGTTQLGLSVQGALQKLEAEPACLVNGRAELRLDDLQLGKAENLSISLAHDQAGVARERALFVETLRTKAQSHKLYSPSEMDLVFGPVDATAVLALCIFLFHPILLADSGLIAWAPHVNSHRRIAAHTITLTAPHETDVGVGLERIKQSVNAAQQHARTAARPADAGSATQNPAPPTSPESGLSVLLDFQTVRIVFPAQDLERCLHRTWRTWLDEVDLKVAPLNYMTITYEGLRIALFDFNPPGGLAHLIQTLDRPRTHKEYTAGISTSTVRKVGMHMNTMTVKVADAGLPLLRFESMSLHGTIAIISPNPGPYAAHNVNLQLDTGDSVTFARSVTPAKLYHALDVSGDASVVFELLDIGSGVDPSPPTPWFDRARFLRHGSLDLTLGEFEMINVLTKDPTNFDERLIMRVQPCSAYWYHAQLGWNGNLEMILHCDNKFDQTPLMEWRGMRLDIYLHWLATYDPDDHHRCEAASVQSAPAHFDVLEGFRSERLDMDVVMHSTPEDHDGPALLMYGSTVHWCRRLQEGLGTLGSPVVRGNLFAKGGVLKPASEWAVNKAGDFRFRSRYEALPVAQCVVAVATEPSLEWVLTHAETQMTHCHMCVMGNESHQVERADDPTTTLYNPELVIDSVSKATAVCRTRATYIRRVLDLPLSQTDLDASGIPVDCSVDGDAFTFDEETWYHYAYSDECFYQVMSQAVGAQELLQRSFSTSMRPDTAEEIKHAGSTASQPAPSAARALLLRQLMSSRATSPSPTSQRTFDIGMLLDDAELVSSHPEPKVVLQPQTHFNEDGHAFVQWVKLVHMRMSWNWNVKRSPTAFQPITLLDDTATSLDATTTSDPFAALQLESDTEEHKFLVEFVKPQIWLQGPVTGTSLQLVLTAERSVMEQRNHTLAYRQGRFDMKESLKGRHEDLQYFAVQHEHRRPVWLPRSLVQRPGFLIDASDEDLEGLLWRVVHPCLLRTVNVTYYHDAVAAARLSRRQARRLRTLQQGRFDDIFDTQEELYDTIHVHHDKIKMETTSAHWAMLQDVMYELLLAKDDVEQEVRDRQETHQYINQFQHQGLEERGQQVHSRQVSVRQLQRRLVLLEREAWLLRRAQGSDVAGTNTAERTAAIATANDMKRLSEEWSRAKRLMLLAKRDLRIKVTSLREAAFVPGELSYTQDLEHMGVLRSEINNWVWLMRTSDAPFDLIAESHSSHLSYSRVSHSNGAGETQYEVADVTVRNGLPNERYPVILGRYQGKDGAACVDRNQMMRYYTRQAAPVGGITVVEHTELNCCPLLVQLSGRLVKEVERFFAIDEDKDKGAAEAPSRRRMSMRERADSDVRSLRKLRTKMSAMRLRDNIEAMRERAERNTTFLFVKIPTLQACVSFKADGAIGDIHNFVMSVPTFEYHNETCTPTDMLRKYKADVSGHVLAQAIGHKMSLFRSDSNSGRHDKAKSSKSKDKRRLFLGKHASGSEENLHTRTSRSGVFGMFRRRGNASDQVAPPVPLASEDEDGEDLDSSLASKGNDHPDSASLASL</sequence>
<accession>A9V480</accession>
<evidence type="ECO:0000259" key="2">
    <source>
        <dbReference type="SMART" id="SM01214"/>
    </source>
</evidence>
<feature type="region of interest" description="Disordered" evidence="1">
    <location>
        <begin position="234"/>
        <end position="259"/>
    </location>
</feature>
<dbReference type="PANTHER" id="PTHR15678:SF6">
    <property type="entry name" value="BRIDGE-LIKE LIPID TRANSFER PROTEIN FAMILY MEMBER 2"/>
    <property type="match status" value="1"/>
</dbReference>
<feature type="region of interest" description="Disordered" evidence="1">
    <location>
        <begin position="573"/>
        <end position="601"/>
    </location>
</feature>
<dbReference type="PANTHER" id="PTHR15678">
    <property type="entry name" value="ANTIGEN MLAA-22-RELATED"/>
    <property type="match status" value="1"/>
</dbReference>
<evidence type="ECO:0000313" key="3">
    <source>
        <dbReference type="EMBL" id="EDQ87659.1"/>
    </source>
</evidence>
<dbReference type="RefSeq" id="XP_001747579.1">
    <property type="nucleotide sequence ID" value="XM_001747527.1"/>
</dbReference>
<dbReference type="GeneID" id="5892870"/>
<dbReference type="Pfam" id="PF10344">
    <property type="entry name" value="Hobbit"/>
    <property type="match status" value="2"/>
</dbReference>
<dbReference type="SMART" id="SM01214">
    <property type="entry name" value="Fmp27_GFWDK"/>
    <property type="match status" value="1"/>
</dbReference>
<dbReference type="FunCoup" id="A9V480">
    <property type="interactions" value="213"/>
</dbReference>